<accession>A0A6J1T7F6</accession>
<proteinExistence type="predicted"/>
<reference evidence="3" key="1">
    <citation type="submission" date="2025-08" db="UniProtKB">
        <authorList>
            <consortium name="RefSeq"/>
        </authorList>
    </citation>
    <scope>IDENTIFICATION</scope>
    <source>
        <tissue evidence="3">Whole organism</tissue>
    </source>
</reference>
<feature type="chain" id="PRO_5027105319" evidence="1">
    <location>
        <begin position="19"/>
        <end position="190"/>
    </location>
</feature>
<organism evidence="2 3">
    <name type="scientific">Frankliniella occidentalis</name>
    <name type="common">Western flower thrips</name>
    <name type="synonym">Euthrips occidentalis</name>
    <dbReference type="NCBI Taxonomy" id="133901"/>
    <lineage>
        <taxon>Eukaryota</taxon>
        <taxon>Metazoa</taxon>
        <taxon>Ecdysozoa</taxon>
        <taxon>Arthropoda</taxon>
        <taxon>Hexapoda</taxon>
        <taxon>Insecta</taxon>
        <taxon>Pterygota</taxon>
        <taxon>Neoptera</taxon>
        <taxon>Paraneoptera</taxon>
        <taxon>Thysanoptera</taxon>
        <taxon>Terebrantia</taxon>
        <taxon>Thripoidea</taxon>
        <taxon>Thripidae</taxon>
        <taxon>Frankliniella</taxon>
    </lineage>
</organism>
<dbReference type="KEGG" id="foc:113212946"/>
<keyword evidence="2" id="KW-1185">Reference proteome</keyword>
<dbReference type="GeneID" id="113212946"/>
<gene>
    <name evidence="3" type="primary">LOC113212946</name>
</gene>
<evidence type="ECO:0000313" key="2">
    <source>
        <dbReference type="Proteomes" id="UP000504606"/>
    </source>
</evidence>
<evidence type="ECO:0000256" key="1">
    <source>
        <dbReference type="SAM" id="SignalP"/>
    </source>
</evidence>
<protein>
    <submittedName>
        <fullName evidence="3">Uncharacterized protein LOC113212946</fullName>
    </submittedName>
</protein>
<dbReference type="RefSeq" id="XP_026287610.1">
    <property type="nucleotide sequence ID" value="XM_026431825.2"/>
</dbReference>
<sequence>MFLLVPLLALIGTDAIHGKVINSLIGPYITYGERFYTCEPVNPTLPWKWYIRHSHFNPRKPKELQRLTGNVTGSTYSYDDSCWGKAVVDVRSNNQWKENAFVFDFKNNPCRAFRENMPGIFNFLYKQGGVEGTCKFKPEIYLLNDTPMDWTFPNIPVLPYGHYRVRVSAGKAEIVFCCLAADVRVIPKLE</sequence>
<evidence type="ECO:0000313" key="3">
    <source>
        <dbReference type="RefSeq" id="XP_026287610.1"/>
    </source>
</evidence>
<name>A0A6J1T7F6_FRAOC</name>
<dbReference type="AlphaFoldDB" id="A0A6J1T7F6"/>
<keyword evidence="1" id="KW-0732">Signal</keyword>
<feature type="signal peptide" evidence="1">
    <location>
        <begin position="1"/>
        <end position="18"/>
    </location>
</feature>
<dbReference type="Proteomes" id="UP000504606">
    <property type="component" value="Unplaced"/>
</dbReference>